<evidence type="ECO:0000256" key="1">
    <source>
        <dbReference type="SAM" id="MobiDB-lite"/>
    </source>
</evidence>
<protein>
    <submittedName>
        <fullName evidence="2">Uncharacterized protein</fullName>
    </submittedName>
</protein>
<evidence type="ECO:0000313" key="3">
    <source>
        <dbReference type="Proteomes" id="UP000317243"/>
    </source>
</evidence>
<evidence type="ECO:0000313" key="2">
    <source>
        <dbReference type="EMBL" id="TWT51543.1"/>
    </source>
</evidence>
<feature type="compositionally biased region" description="Basic residues" evidence="1">
    <location>
        <begin position="25"/>
        <end position="55"/>
    </location>
</feature>
<keyword evidence="3" id="KW-1185">Reference proteome</keyword>
<gene>
    <name evidence="2" type="ORF">KOR42_35910</name>
</gene>
<organism evidence="2 3">
    <name type="scientific">Thalassoglobus neptunius</name>
    <dbReference type="NCBI Taxonomy" id="1938619"/>
    <lineage>
        <taxon>Bacteria</taxon>
        <taxon>Pseudomonadati</taxon>
        <taxon>Planctomycetota</taxon>
        <taxon>Planctomycetia</taxon>
        <taxon>Planctomycetales</taxon>
        <taxon>Planctomycetaceae</taxon>
        <taxon>Thalassoglobus</taxon>
    </lineage>
</organism>
<name>A0A5C5WNF3_9PLAN</name>
<reference evidence="2 3" key="1">
    <citation type="submission" date="2019-02" db="EMBL/GenBank/DDBJ databases">
        <title>Deep-cultivation of Planctomycetes and their phenomic and genomic characterization uncovers novel biology.</title>
        <authorList>
            <person name="Wiegand S."/>
            <person name="Jogler M."/>
            <person name="Boedeker C."/>
            <person name="Pinto D."/>
            <person name="Vollmers J."/>
            <person name="Rivas-Marin E."/>
            <person name="Kohn T."/>
            <person name="Peeters S.H."/>
            <person name="Heuer A."/>
            <person name="Rast P."/>
            <person name="Oberbeckmann S."/>
            <person name="Bunk B."/>
            <person name="Jeske O."/>
            <person name="Meyerdierks A."/>
            <person name="Storesund J.E."/>
            <person name="Kallscheuer N."/>
            <person name="Luecker S."/>
            <person name="Lage O.M."/>
            <person name="Pohl T."/>
            <person name="Merkel B.J."/>
            <person name="Hornburger P."/>
            <person name="Mueller R.-W."/>
            <person name="Bruemmer F."/>
            <person name="Labrenz M."/>
            <person name="Spormann A.M."/>
            <person name="Op Den Camp H."/>
            <person name="Overmann J."/>
            <person name="Amann R."/>
            <person name="Jetten M.S.M."/>
            <person name="Mascher T."/>
            <person name="Medema M.H."/>
            <person name="Devos D.P."/>
            <person name="Kaster A.-K."/>
            <person name="Ovreas L."/>
            <person name="Rohde M."/>
            <person name="Galperin M.Y."/>
            <person name="Jogler C."/>
        </authorList>
    </citation>
    <scope>NUCLEOTIDE SEQUENCE [LARGE SCALE GENOMIC DNA]</scope>
    <source>
        <strain evidence="2 3">KOR42</strain>
    </source>
</reference>
<dbReference type="Proteomes" id="UP000317243">
    <property type="component" value="Unassembled WGS sequence"/>
</dbReference>
<dbReference type="AlphaFoldDB" id="A0A5C5WNF3"/>
<accession>A0A5C5WNF3</accession>
<sequence length="55" mass="6028">MTGYTVHTGANDKFRDGWDNIFSKPKSKTASKKKAATKNKAASKKKAAAKKTKKK</sequence>
<feature type="region of interest" description="Disordered" evidence="1">
    <location>
        <begin position="1"/>
        <end position="55"/>
    </location>
</feature>
<comment type="caution">
    <text evidence="2">The sequence shown here is derived from an EMBL/GenBank/DDBJ whole genome shotgun (WGS) entry which is preliminary data.</text>
</comment>
<dbReference type="RefSeq" id="WP_197441286.1">
    <property type="nucleotide sequence ID" value="NZ_SIHI01000013.1"/>
</dbReference>
<dbReference type="EMBL" id="SIHI01000013">
    <property type="protein sequence ID" value="TWT51543.1"/>
    <property type="molecule type" value="Genomic_DNA"/>
</dbReference>
<proteinExistence type="predicted"/>